<evidence type="ECO:0000256" key="1">
    <source>
        <dbReference type="ARBA" id="ARBA00004442"/>
    </source>
</evidence>
<dbReference type="GO" id="GO:0009279">
    <property type="term" value="C:cell outer membrane"/>
    <property type="evidence" value="ECO:0007669"/>
    <property type="project" value="UniProtKB-SubCell"/>
</dbReference>
<gene>
    <name evidence="6" type="ORF">FHS57_001244</name>
</gene>
<protein>
    <submittedName>
        <fullName evidence="6">Outer membrane protein OmpA-like peptidoglycan-associated protein</fullName>
    </submittedName>
</protein>
<dbReference type="PANTHER" id="PTHR30329:SF21">
    <property type="entry name" value="LIPOPROTEIN YIAD-RELATED"/>
    <property type="match status" value="1"/>
</dbReference>
<keyword evidence="7" id="KW-1185">Reference proteome</keyword>
<sequence length="330" mass="37621">MLAYVLSILLHICSNGFNQLLPIQDKNTVKIGGFCYDPANGFDLKVHVYAFEGEKKISLGESKVNNRINKFKIQLPNSAEFLLFESEGYRATKMPIRRIGNIEENFEFEMNVPMASKNSPPLPSENQLHWHFTFPENKNVEFKVNNILVLNPLIRNNYLYLIPMQPGKHLIQARSNEGELLLNQEFVLESGLTLMDVRIDATNPSLVSRPVNVGIAKKPFDTRTLYFDQSNYDLKTEVKATLDSIATFLIEDFKLKAHVTGYTDNVGDRDKNMTLSEYRARAIGGYLIQKGVSAERIKMNWRGDEGLSANDKSEQKREKNRKAVIQIVTN</sequence>
<comment type="caution">
    <text evidence="6">The sequence shown here is derived from an EMBL/GenBank/DDBJ whole genome shotgun (WGS) entry which is preliminary data.</text>
</comment>
<evidence type="ECO:0000259" key="5">
    <source>
        <dbReference type="PROSITE" id="PS51123"/>
    </source>
</evidence>
<dbReference type="EMBL" id="JACIBY010000002">
    <property type="protein sequence ID" value="MBB3837250.1"/>
    <property type="molecule type" value="Genomic_DNA"/>
</dbReference>
<dbReference type="AlphaFoldDB" id="A0A7W5ZIG2"/>
<accession>A0A7W5ZIG2</accession>
<dbReference type="Gene3D" id="3.30.1330.60">
    <property type="entry name" value="OmpA-like domain"/>
    <property type="match status" value="1"/>
</dbReference>
<evidence type="ECO:0000256" key="4">
    <source>
        <dbReference type="PROSITE-ProRule" id="PRU00473"/>
    </source>
</evidence>
<evidence type="ECO:0000313" key="6">
    <source>
        <dbReference type="EMBL" id="MBB3837250.1"/>
    </source>
</evidence>
<dbReference type="Proteomes" id="UP000541352">
    <property type="component" value="Unassembled WGS sequence"/>
</dbReference>
<dbReference type="SUPFAM" id="SSF103088">
    <property type="entry name" value="OmpA-like"/>
    <property type="match status" value="1"/>
</dbReference>
<evidence type="ECO:0000313" key="7">
    <source>
        <dbReference type="Proteomes" id="UP000541352"/>
    </source>
</evidence>
<dbReference type="InterPro" id="IPR006665">
    <property type="entry name" value="OmpA-like"/>
</dbReference>
<dbReference type="PROSITE" id="PS51123">
    <property type="entry name" value="OMPA_2"/>
    <property type="match status" value="1"/>
</dbReference>
<keyword evidence="2 4" id="KW-0472">Membrane</keyword>
<comment type="subcellular location">
    <subcellularLocation>
        <location evidence="1">Cell outer membrane</location>
    </subcellularLocation>
</comment>
<organism evidence="6 7">
    <name type="scientific">Runella defluvii</name>
    <dbReference type="NCBI Taxonomy" id="370973"/>
    <lineage>
        <taxon>Bacteria</taxon>
        <taxon>Pseudomonadati</taxon>
        <taxon>Bacteroidota</taxon>
        <taxon>Cytophagia</taxon>
        <taxon>Cytophagales</taxon>
        <taxon>Spirosomataceae</taxon>
        <taxon>Runella</taxon>
    </lineage>
</organism>
<reference evidence="6 7" key="1">
    <citation type="submission" date="2020-08" db="EMBL/GenBank/DDBJ databases">
        <title>Genomic Encyclopedia of Type Strains, Phase IV (KMG-IV): sequencing the most valuable type-strain genomes for metagenomic binning, comparative biology and taxonomic classification.</title>
        <authorList>
            <person name="Goeker M."/>
        </authorList>
    </citation>
    <scope>NUCLEOTIDE SEQUENCE [LARGE SCALE GENOMIC DNA]</scope>
    <source>
        <strain evidence="6 7">DSM 17976</strain>
    </source>
</reference>
<proteinExistence type="predicted"/>
<dbReference type="PANTHER" id="PTHR30329">
    <property type="entry name" value="STATOR ELEMENT OF FLAGELLAR MOTOR COMPLEX"/>
    <property type="match status" value="1"/>
</dbReference>
<dbReference type="PRINTS" id="PR01021">
    <property type="entry name" value="OMPADOMAIN"/>
</dbReference>
<dbReference type="InterPro" id="IPR006664">
    <property type="entry name" value="OMP_bac"/>
</dbReference>
<feature type="domain" description="OmpA-like" evidence="5">
    <location>
        <begin position="214"/>
        <end position="330"/>
    </location>
</feature>
<dbReference type="CDD" id="cd07185">
    <property type="entry name" value="OmpA_C-like"/>
    <property type="match status" value="1"/>
</dbReference>
<dbReference type="RefSeq" id="WP_183971996.1">
    <property type="nucleotide sequence ID" value="NZ_JACIBY010000002.1"/>
</dbReference>
<evidence type="ECO:0000256" key="3">
    <source>
        <dbReference type="ARBA" id="ARBA00023237"/>
    </source>
</evidence>
<dbReference type="Pfam" id="PF00691">
    <property type="entry name" value="OmpA"/>
    <property type="match status" value="1"/>
</dbReference>
<keyword evidence="3" id="KW-0998">Cell outer membrane</keyword>
<dbReference type="InterPro" id="IPR036737">
    <property type="entry name" value="OmpA-like_sf"/>
</dbReference>
<dbReference type="InterPro" id="IPR050330">
    <property type="entry name" value="Bact_OuterMem_StrucFunc"/>
</dbReference>
<name>A0A7W5ZIG2_9BACT</name>
<evidence type="ECO:0000256" key="2">
    <source>
        <dbReference type="ARBA" id="ARBA00023136"/>
    </source>
</evidence>